<dbReference type="OrthoDB" id="2739040at2"/>
<evidence type="ECO:0000313" key="2">
    <source>
        <dbReference type="Proteomes" id="UP000018896"/>
    </source>
</evidence>
<dbReference type="eggNOG" id="ENOG50338RY">
    <property type="taxonomic scope" value="Bacteria"/>
</dbReference>
<gene>
    <name evidence="1" type="ORF">JCM9157_5000</name>
</gene>
<name>W4R017_HALA3</name>
<dbReference type="RefSeq" id="WP_035668766.1">
    <property type="nucleotide sequence ID" value="NZ_BAUV01000105.1"/>
</dbReference>
<evidence type="ECO:0000313" key="1">
    <source>
        <dbReference type="EMBL" id="GAE37681.1"/>
    </source>
</evidence>
<dbReference type="AlphaFoldDB" id="W4R017"/>
<keyword evidence="2" id="KW-1185">Reference proteome</keyword>
<dbReference type="Proteomes" id="UP000018896">
    <property type="component" value="Unassembled WGS sequence"/>
</dbReference>
<proteinExistence type="predicted"/>
<comment type="caution">
    <text evidence="1">The sequence shown here is derived from an EMBL/GenBank/DDBJ whole genome shotgun (WGS) entry which is preliminary data.</text>
</comment>
<sequence>MKRLLFLIPLLIIIILFISGNRFSALSAAISHDFLPADADLLEQHDVGSFDIFLFKSDQKEMYHTVLSEKKGFFYHSGVSTYTPFRPDKVQTIGSISYTTKDEAATMLTIISYDEEVAYIEAGLEPYTERKEIKTGEPITFLFSFSKQIEQLNPVAINKEGEELYYFGYPENATYINLNEDLRWYKIGEQ</sequence>
<accession>W4R017</accession>
<protein>
    <submittedName>
        <fullName evidence="1">Uncharacterized protein</fullName>
    </submittedName>
</protein>
<organism evidence="1 2">
    <name type="scientific">Halalkalibacter akibai (strain ATCC 43226 / DSM 21942 / CIP 109018 / JCM 9157 / 1139)</name>
    <name type="common">Bacillus akibai</name>
    <dbReference type="NCBI Taxonomy" id="1236973"/>
    <lineage>
        <taxon>Bacteria</taxon>
        <taxon>Bacillati</taxon>
        <taxon>Bacillota</taxon>
        <taxon>Bacilli</taxon>
        <taxon>Bacillales</taxon>
        <taxon>Bacillaceae</taxon>
        <taxon>Halalkalibacter</taxon>
    </lineage>
</organism>
<reference evidence="1 2" key="1">
    <citation type="journal article" date="2014" name="Genome Announc.">
        <title>Draft Genome Sequences of Three Alkaliphilic Bacillus Strains, Bacillus wakoensis JCM 9140T, Bacillus akibai JCM 9157T, and Bacillus hemicellulosilyticus JCM 9152T.</title>
        <authorList>
            <person name="Yuki M."/>
            <person name="Oshima K."/>
            <person name="Suda W."/>
            <person name="Oshida Y."/>
            <person name="Kitamura K."/>
            <person name="Iida T."/>
            <person name="Hattori M."/>
            <person name="Ohkuma M."/>
        </authorList>
    </citation>
    <scope>NUCLEOTIDE SEQUENCE [LARGE SCALE GENOMIC DNA]</scope>
    <source>
        <strain evidence="1 2">JCM 9157</strain>
    </source>
</reference>
<dbReference type="STRING" id="1236973.JCM9157_5000"/>
<dbReference type="EMBL" id="BAUV01000105">
    <property type="protein sequence ID" value="GAE37681.1"/>
    <property type="molecule type" value="Genomic_DNA"/>
</dbReference>